<feature type="compositionally biased region" description="Pro residues" evidence="1">
    <location>
        <begin position="58"/>
        <end position="68"/>
    </location>
</feature>
<dbReference type="Proteomes" id="UP001187192">
    <property type="component" value="Unassembled WGS sequence"/>
</dbReference>
<evidence type="ECO:0000256" key="1">
    <source>
        <dbReference type="SAM" id="MobiDB-lite"/>
    </source>
</evidence>
<proteinExistence type="predicted"/>
<accession>A0AA88DH75</accession>
<gene>
    <name evidence="2" type="ORF">TIFTF001_008780</name>
</gene>
<evidence type="ECO:0000313" key="3">
    <source>
        <dbReference type="Proteomes" id="UP001187192"/>
    </source>
</evidence>
<sequence length="88" mass="8899">MGPYESANSGCKSNSSGSSSSSLGKPANDIDWLLASAGYKSAPPTCDTSISALNVSRPPWPSTPPPSTSPSSPSTTSTTTPPKRVGEQ</sequence>
<evidence type="ECO:0000313" key="2">
    <source>
        <dbReference type="EMBL" id="GMN39549.1"/>
    </source>
</evidence>
<comment type="caution">
    <text evidence="2">The sequence shown here is derived from an EMBL/GenBank/DDBJ whole genome shotgun (WGS) entry which is preliminary data.</text>
</comment>
<feature type="compositionally biased region" description="Low complexity" evidence="1">
    <location>
        <begin position="69"/>
        <end position="82"/>
    </location>
</feature>
<dbReference type="EMBL" id="BTGU01000009">
    <property type="protein sequence ID" value="GMN39549.1"/>
    <property type="molecule type" value="Genomic_DNA"/>
</dbReference>
<feature type="region of interest" description="Disordered" evidence="1">
    <location>
        <begin position="41"/>
        <end position="88"/>
    </location>
</feature>
<protein>
    <submittedName>
        <fullName evidence="2">Uncharacterized protein</fullName>
    </submittedName>
</protein>
<keyword evidence="3" id="KW-1185">Reference proteome</keyword>
<dbReference type="AlphaFoldDB" id="A0AA88DH75"/>
<reference evidence="2" key="1">
    <citation type="submission" date="2023-07" db="EMBL/GenBank/DDBJ databases">
        <title>draft genome sequence of fig (Ficus carica).</title>
        <authorList>
            <person name="Takahashi T."/>
            <person name="Nishimura K."/>
        </authorList>
    </citation>
    <scope>NUCLEOTIDE SEQUENCE</scope>
</reference>
<feature type="region of interest" description="Disordered" evidence="1">
    <location>
        <begin position="1"/>
        <end position="27"/>
    </location>
</feature>
<organism evidence="2 3">
    <name type="scientific">Ficus carica</name>
    <name type="common">Common fig</name>
    <dbReference type="NCBI Taxonomy" id="3494"/>
    <lineage>
        <taxon>Eukaryota</taxon>
        <taxon>Viridiplantae</taxon>
        <taxon>Streptophyta</taxon>
        <taxon>Embryophyta</taxon>
        <taxon>Tracheophyta</taxon>
        <taxon>Spermatophyta</taxon>
        <taxon>Magnoliopsida</taxon>
        <taxon>eudicotyledons</taxon>
        <taxon>Gunneridae</taxon>
        <taxon>Pentapetalae</taxon>
        <taxon>rosids</taxon>
        <taxon>fabids</taxon>
        <taxon>Rosales</taxon>
        <taxon>Moraceae</taxon>
        <taxon>Ficeae</taxon>
        <taxon>Ficus</taxon>
    </lineage>
</organism>
<name>A0AA88DH75_FICCA</name>
<feature type="compositionally biased region" description="Low complexity" evidence="1">
    <location>
        <begin position="1"/>
        <end position="22"/>
    </location>
</feature>